<reference evidence="10" key="1">
    <citation type="submission" date="2024-05" db="EMBL/GenBank/DDBJ databases">
        <title>30 novel species of actinomycetes from the DSMZ collection.</title>
        <authorList>
            <person name="Nouioui I."/>
        </authorList>
    </citation>
    <scope>NUCLEOTIDE SEQUENCE</scope>
    <source>
        <strain evidence="10">DSM 41529</strain>
    </source>
</reference>
<dbReference type="InterPro" id="IPR011701">
    <property type="entry name" value="MFS"/>
</dbReference>
<comment type="subcellular location">
    <subcellularLocation>
        <location evidence="1">Cell membrane</location>
        <topology evidence="1">Multi-pass membrane protein</topology>
    </subcellularLocation>
</comment>
<name>A0ABU2X5Y3_9ACTN</name>
<keyword evidence="11" id="KW-1185">Reference proteome</keyword>
<dbReference type="NCBIfam" id="TIGR00711">
    <property type="entry name" value="efflux_EmrB"/>
    <property type="match status" value="1"/>
</dbReference>
<proteinExistence type="predicted"/>
<evidence type="ECO:0000313" key="11">
    <source>
        <dbReference type="Proteomes" id="UP001180754"/>
    </source>
</evidence>
<gene>
    <name evidence="10" type="ORF">RND15_00640</name>
</gene>
<feature type="domain" description="Major facilitator superfamily (MFS) profile" evidence="9">
    <location>
        <begin position="23"/>
        <end position="467"/>
    </location>
</feature>
<keyword evidence="6 8" id="KW-0472">Membrane</keyword>
<dbReference type="Gene3D" id="1.20.1250.20">
    <property type="entry name" value="MFS general substrate transporter like domains"/>
    <property type="match status" value="1"/>
</dbReference>
<dbReference type="EMBL" id="JAVRFD010000001">
    <property type="protein sequence ID" value="MDT0541227.1"/>
    <property type="molecule type" value="Genomic_DNA"/>
</dbReference>
<evidence type="ECO:0000313" key="10">
    <source>
        <dbReference type="EMBL" id="MDT0541227.1"/>
    </source>
</evidence>
<feature type="transmembrane region" description="Helical" evidence="8">
    <location>
        <begin position="114"/>
        <end position="135"/>
    </location>
</feature>
<dbReference type="CDD" id="cd17321">
    <property type="entry name" value="MFS_MMR_MDR_like"/>
    <property type="match status" value="1"/>
</dbReference>
<dbReference type="InterPro" id="IPR036259">
    <property type="entry name" value="MFS_trans_sf"/>
</dbReference>
<dbReference type="PRINTS" id="PR01036">
    <property type="entry name" value="TCRTETB"/>
</dbReference>
<dbReference type="PANTHER" id="PTHR42718:SF46">
    <property type="entry name" value="BLR6921 PROTEIN"/>
    <property type="match status" value="1"/>
</dbReference>
<dbReference type="Proteomes" id="UP001180754">
    <property type="component" value="Unassembled WGS sequence"/>
</dbReference>
<evidence type="ECO:0000256" key="5">
    <source>
        <dbReference type="ARBA" id="ARBA00022989"/>
    </source>
</evidence>
<keyword evidence="3" id="KW-1003">Cell membrane</keyword>
<feature type="transmembrane region" description="Helical" evidence="8">
    <location>
        <begin position="346"/>
        <end position="364"/>
    </location>
</feature>
<feature type="transmembrane region" description="Helical" evidence="8">
    <location>
        <begin position="147"/>
        <end position="165"/>
    </location>
</feature>
<feature type="transmembrane region" description="Helical" evidence="8">
    <location>
        <begin position="316"/>
        <end position="334"/>
    </location>
</feature>
<dbReference type="PANTHER" id="PTHR42718">
    <property type="entry name" value="MAJOR FACILITATOR SUPERFAMILY MULTIDRUG TRANSPORTER MFSC"/>
    <property type="match status" value="1"/>
</dbReference>
<dbReference type="RefSeq" id="WP_311721488.1">
    <property type="nucleotide sequence ID" value="NZ_JAVRFD010000001.1"/>
</dbReference>
<keyword evidence="2" id="KW-0813">Transport</keyword>
<organism evidence="10 11">
    <name type="scientific">Streptomyces lonegramiae</name>
    <dbReference type="NCBI Taxonomy" id="3075524"/>
    <lineage>
        <taxon>Bacteria</taxon>
        <taxon>Bacillati</taxon>
        <taxon>Actinomycetota</taxon>
        <taxon>Actinomycetes</taxon>
        <taxon>Kitasatosporales</taxon>
        <taxon>Streptomycetaceae</taxon>
        <taxon>Streptomyces</taxon>
    </lineage>
</organism>
<feature type="transmembrane region" description="Helical" evidence="8">
    <location>
        <begin position="58"/>
        <end position="77"/>
    </location>
</feature>
<feature type="transmembrane region" description="Helical" evidence="8">
    <location>
        <begin position="208"/>
        <end position="227"/>
    </location>
</feature>
<dbReference type="Gene3D" id="1.20.1720.10">
    <property type="entry name" value="Multidrug resistance protein D"/>
    <property type="match status" value="1"/>
</dbReference>
<dbReference type="Pfam" id="PF07690">
    <property type="entry name" value="MFS_1"/>
    <property type="match status" value="1"/>
</dbReference>
<dbReference type="InterPro" id="IPR004638">
    <property type="entry name" value="EmrB-like"/>
</dbReference>
<dbReference type="SUPFAM" id="SSF103473">
    <property type="entry name" value="MFS general substrate transporter"/>
    <property type="match status" value="1"/>
</dbReference>
<evidence type="ECO:0000256" key="4">
    <source>
        <dbReference type="ARBA" id="ARBA00022692"/>
    </source>
</evidence>
<evidence type="ECO:0000256" key="1">
    <source>
        <dbReference type="ARBA" id="ARBA00004651"/>
    </source>
</evidence>
<evidence type="ECO:0000256" key="3">
    <source>
        <dbReference type="ARBA" id="ARBA00022475"/>
    </source>
</evidence>
<feature type="transmembrane region" description="Helical" evidence="8">
    <location>
        <begin position="370"/>
        <end position="393"/>
    </location>
</feature>
<evidence type="ECO:0000256" key="6">
    <source>
        <dbReference type="ARBA" id="ARBA00023136"/>
    </source>
</evidence>
<dbReference type="PROSITE" id="PS50850">
    <property type="entry name" value="MFS"/>
    <property type="match status" value="1"/>
</dbReference>
<feature type="transmembrane region" description="Helical" evidence="8">
    <location>
        <begin position="21"/>
        <end position="46"/>
    </location>
</feature>
<dbReference type="InterPro" id="IPR020846">
    <property type="entry name" value="MFS_dom"/>
</dbReference>
<evidence type="ECO:0000259" key="9">
    <source>
        <dbReference type="PROSITE" id="PS50850"/>
    </source>
</evidence>
<keyword evidence="4 8" id="KW-0812">Transmembrane</keyword>
<evidence type="ECO:0000256" key="7">
    <source>
        <dbReference type="ARBA" id="ARBA00023251"/>
    </source>
</evidence>
<feature type="transmembrane region" description="Helical" evidence="8">
    <location>
        <begin position="440"/>
        <end position="458"/>
    </location>
</feature>
<sequence length="471" mass="49274">MTSTEAPKPASRRTSPTHSARAALTVLCLGLFMIVVDTSIVSVAVPAMVRDLHAGLNAVVWVTSVYLLTYAVPMLFTSRLADRHGPKRLFVAGLALFSVACLGAATAPNIQVLIAARAIEGLGAALLTPQTLTLITHLFPDGERGRAMGMLGATSGLATVAGPLLGGLLVDRLGWEWIFYLNVLLGTGTLVMSLRVLPDWRPGHARRIDPLGILLSAAGLTLIVFGVQNGRSYDWGALVGPVTVPQVIVAGVVLLGAFVLSQRFTRDDPLLPLRLFRDRNFSVSALITAALGFSMTGMFLPLVLHLQTTLGLTPTQAGLLTAPMALIAATMGPFIGRLSDRVNAKYLLLSGLLGMALGLALVALRTLRDAPAWQCVPGLLLCGLGMGLALVPLNNTALRTVPPELRGTASGTYFTARQLGAVLGSATTSAVLQARSAQAAYLPLILVLLLAGAAAAILRGIGDPQRMPDAT</sequence>
<comment type="caution">
    <text evidence="10">The sequence shown here is derived from an EMBL/GenBank/DDBJ whole genome shotgun (WGS) entry which is preliminary data.</text>
</comment>
<feature type="transmembrane region" description="Helical" evidence="8">
    <location>
        <begin position="177"/>
        <end position="196"/>
    </location>
</feature>
<feature type="transmembrane region" description="Helical" evidence="8">
    <location>
        <begin position="281"/>
        <end position="304"/>
    </location>
</feature>
<keyword evidence="5 8" id="KW-1133">Transmembrane helix</keyword>
<keyword evidence="7" id="KW-0046">Antibiotic resistance</keyword>
<feature type="transmembrane region" description="Helical" evidence="8">
    <location>
        <begin position="239"/>
        <end position="260"/>
    </location>
</feature>
<protein>
    <submittedName>
        <fullName evidence="10">DHA2 family efflux MFS transporter permease subunit</fullName>
    </submittedName>
</protein>
<accession>A0ABU2X5Y3</accession>
<evidence type="ECO:0000256" key="8">
    <source>
        <dbReference type="SAM" id="Phobius"/>
    </source>
</evidence>
<feature type="transmembrane region" description="Helical" evidence="8">
    <location>
        <begin position="89"/>
        <end position="108"/>
    </location>
</feature>
<evidence type="ECO:0000256" key="2">
    <source>
        <dbReference type="ARBA" id="ARBA00022448"/>
    </source>
</evidence>